<feature type="domain" description="Polymerase beta nucleotidyltransferase" evidence="1">
    <location>
        <begin position="16"/>
        <end position="104"/>
    </location>
</feature>
<dbReference type="Gene3D" id="3.30.460.10">
    <property type="entry name" value="Beta Polymerase, domain 2"/>
    <property type="match status" value="1"/>
</dbReference>
<dbReference type="EMBL" id="FXUF01000015">
    <property type="protein sequence ID" value="SMP67459.1"/>
    <property type="molecule type" value="Genomic_DNA"/>
</dbReference>
<dbReference type="Proteomes" id="UP001158066">
    <property type="component" value="Unassembled WGS sequence"/>
</dbReference>
<sequence length="248" mass="28600">MESLYGLTKKEMSALTRIFEKRAAILEKVVLYGSRARGDYQNASDIDLAVITKDQGKALHAVKEDLEKAEIIHTVDLIDYQQITNDALRNEIDTQGKLLFCTTKEGGILLTANKLFFKCKDFQKALGKLKDSLARDPHADDLVLDATIKRFEFTYELAWKLMKAYLQYMGNNEATNPRSAIREAYKEGLIAEGDGWLQMLQDRNMTSHTYDEETAWTIRDHIKEKYLDILIDFETTMTRRIDTIEKQE</sequence>
<dbReference type="NCBIfam" id="TIGR01987">
    <property type="entry name" value="HI0074"/>
    <property type="match status" value="1"/>
</dbReference>
<dbReference type="InterPro" id="IPR041633">
    <property type="entry name" value="Polbeta"/>
</dbReference>
<keyword evidence="3" id="KW-1185">Reference proteome</keyword>
<evidence type="ECO:0000313" key="3">
    <source>
        <dbReference type="Proteomes" id="UP001158066"/>
    </source>
</evidence>
<dbReference type="SUPFAM" id="SSF81301">
    <property type="entry name" value="Nucleotidyltransferase"/>
    <property type="match status" value="1"/>
</dbReference>
<dbReference type="InterPro" id="IPR010235">
    <property type="entry name" value="HepT"/>
</dbReference>
<dbReference type="PANTHER" id="PTHR33933:SF1">
    <property type="entry name" value="PROTEIN ADENYLYLTRANSFERASE MNTA-RELATED"/>
    <property type="match status" value="1"/>
</dbReference>
<dbReference type="Pfam" id="PF18765">
    <property type="entry name" value="Polbeta"/>
    <property type="match status" value="1"/>
</dbReference>
<protein>
    <submittedName>
        <fullName evidence="2">Nucleotidyltransferase substrate binding protein, HI0074 family</fullName>
    </submittedName>
</protein>
<proteinExistence type="predicted"/>
<dbReference type="RefSeq" id="WP_283410399.1">
    <property type="nucleotide sequence ID" value="NZ_FXUF01000015.1"/>
</dbReference>
<dbReference type="Gene3D" id="1.20.120.330">
    <property type="entry name" value="Nucleotidyltransferases domain 2"/>
    <property type="match status" value="1"/>
</dbReference>
<organism evidence="2 3">
    <name type="scientific">Anoxynatronum buryatiense</name>
    <dbReference type="NCBI Taxonomy" id="489973"/>
    <lineage>
        <taxon>Bacteria</taxon>
        <taxon>Bacillati</taxon>
        <taxon>Bacillota</taxon>
        <taxon>Clostridia</taxon>
        <taxon>Eubacteriales</taxon>
        <taxon>Clostridiaceae</taxon>
        <taxon>Anoxynatronum</taxon>
    </lineage>
</organism>
<accession>A0AA45WYI0</accession>
<dbReference type="Pfam" id="PF08780">
    <property type="entry name" value="NTase_sub_bind"/>
    <property type="match status" value="1"/>
</dbReference>
<name>A0AA45WYI0_9CLOT</name>
<dbReference type="InterPro" id="IPR052548">
    <property type="entry name" value="Type_VII_TA_antitoxin"/>
</dbReference>
<dbReference type="CDD" id="cd05403">
    <property type="entry name" value="NT_KNTase_like"/>
    <property type="match status" value="1"/>
</dbReference>
<dbReference type="AlphaFoldDB" id="A0AA45WYI0"/>
<dbReference type="PANTHER" id="PTHR33933">
    <property type="entry name" value="NUCLEOTIDYLTRANSFERASE"/>
    <property type="match status" value="1"/>
</dbReference>
<reference evidence="2" key="1">
    <citation type="submission" date="2017-05" db="EMBL/GenBank/DDBJ databases">
        <authorList>
            <person name="Varghese N."/>
            <person name="Submissions S."/>
        </authorList>
    </citation>
    <scope>NUCLEOTIDE SEQUENCE</scope>
    <source>
        <strain evidence="2">Su22</strain>
    </source>
</reference>
<gene>
    <name evidence="2" type="ORF">SAMN06296020_11577</name>
</gene>
<evidence type="ECO:0000313" key="2">
    <source>
        <dbReference type="EMBL" id="SMP67459.1"/>
    </source>
</evidence>
<evidence type="ECO:0000259" key="1">
    <source>
        <dbReference type="Pfam" id="PF18765"/>
    </source>
</evidence>
<dbReference type="InterPro" id="IPR043519">
    <property type="entry name" value="NT_sf"/>
</dbReference>
<dbReference type="SUPFAM" id="SSF81593">
    <property type="entry name" value="Nucleotidyltransferase substrate binding subunit/domain"/>
    <property type="match status" value="1"/>
</dbReference>
<comment type="caution">
    <text evidence="2">The sequence shown here is derived from an EMBL/GenBank/DDBJ whole genome shotgun (WGS) entry which is preliminary data.</text>
</comment>